<proteinExistence type="predicted"/>
<protein>
    <submittedName>
        <fullName evidence="1">Putative secreted protein (Por secretion system target)</fullName>
    </submittedName>
</protein>
<comment type="caution">
    <text evidence="1">The sequence shown here is derived from an EMBL/GenBank/DDBJ whole genome shotgun (WGS) entry which is preliminary data.</text>
</comment>
<keyword evidence="2" id="KW-1185">Reference proteome</keyword>
<dbReference type="NCBIfam" id="TIGR04183">
    <property type="entry name" value="Por_Secre_tail"/>
    <property type="match status" value="1"/>
</dbReference>
<dbReference type="AlphaFoldDB" id="A0A3D9KXS2"/>
<gene>
    <name evidence="1" type="ORF">C7460_1415</name>
</gene>
<dbReference type="EMBL" id="QREG01000041">
    <property type="protein sequence ID" value="RED91496.1"/>
    <property type="molecule type" value="Genomic_DNA"/>
</dbReference>
<dbReference type="Proteomes" id="UP000256779">
    <property type="component" value="Unassembled WGS sequence"/>
</dbReference>
<reference evidence="1 2" key="1">
    <citation type="submission" date="2018-07" db="EMBL/GenBank/DDBJ databases">
        <title>Genomic Encyclopedia of Type Strains, Phase IV (KMG-IV): sequencing the most valuable type-strain genomes for metagenomic binning, comparative biology and taxonomic classification.</title>
        <authorList>
            <person name="Goeker M."/>
        </authorList>
    </citation>
    <scope>NUCLEOTIDE SEQUENCE [LARGE SCALE GENOMIC DNA]</scope>
    <source>
        <strain evidence="1 2">DSM 4134</strain>
    </source>
</reference>
<sequence>MNAPITVEVVNMSGETLLKAAVFSDYTIDTSNWPTGVYLFRHSGSEEWKRIRKE</sequence>
<name>A0A3D9KXS2_MARFU</name>
<evidence type="ECO:0000313" key="1">
    <source>
        <dbReference type="EMBL" id="RED91496.1"/>
    </source>
</evidence>
<dbReference type="OrthoDB" id="849076at2"/>
<dbReference type="InterPro" id="IPR026444">
    <property type="entry name" value="Secre_tail"/>
</dbReference>
<evidence type="ECO:0000313" key="2">
    <source>
        <dbReference type="Proteomes" id="UP000256779"/>
    </source>
</evidence>
<accession>A0A3D9KXS2</accession>
<organism evidence="1 2">
    <name type="scientific">Marinoscillum furvescens DSM 4134</name>
    <dbReference type="NCBI Taxonomy" id="1122208"/>
    <lineage>
        <taxon>Bacteria</taxon>
        <taxon>Pseudomonadati</taxon>
        <taxon>Bacteroidota</taxon>
        <taxon>Cytophagia</taxon>
        <taxon>Cytophagales</taxon>
        <taxon>Reichenbachiellaceae</taxon>
        <taxon>Marinoscillum</taxon>
    </lineage>
</organism>